<feature type="non-terminal residue" evidence="1">
    <location>
        <position position="1"/>
    </location>
</feature>
<protein>
    <submittedName>
        <fullName evidence="1">Uncharacterized protein</fullName>
    </submittedName>
</protein>
<dbReference type="AlphaFoldDB" id="A0A170U6B5"/>
<sequence length="86" mass="9935">YVRIWDPNFIYIKCMTAFLHDCGVNSVVITCLTLISACADGALRFWHIGTGLLFRTIQLNFFQIPFISLKCQVYYNHIKIICNNEA</sequence>
<reference evidence="1" key="1">
    <citation type="submission" date="2016-04" db="EMBL/GenBank/DDBJ databases">
        <authorList>
            <person name="Calderon-Fernandez G.M.Sr."/>
        </authorList>
    </citation>
    <scope>NUCLEOTIDE SEQUENCE</scope>
    <source>
        <strain evidence="1">Int1</strain>
        <tissue evidence="1">Integument</tissue>
    </source>
</reference>
<organism evidence="1">
    <name type="scientific">Triatoma infestans</name>
    <name type="common">Assassin bug</name>
    <dbReference type="NCBI Taxonomy" id="30076"/>
    <lineage>
        <taxon>Eukaryota</taxon>
        <taxon>Metazoa</taxon>
        <taxon>Ecdysozoa</taxon>
        <taxon>Arthropoda</taxon>
        <taxon>Hexapoda</taxon>
        <taxon>Insecta</taxon>
        <taxon>Pterygota</taxon>
        <taxon>Neoptera</taxon>
        <taxon>Paraneoptera</taxon>
        <taxon>Hemiptera</taxon>
        <taxon>Heteroptera</taxon>
        <taxon>Panheteroptera</taxon>
        <taxon>Cimicomorpha</taxon>
        <taxon>Reduviidae</taxon>
        <taxon>Triatominae</taxon>
        <taxon>Triatoma</taxon>
    </lineage>
</organism>
<feature type="non-terminal residue" evidence="1">
    <location>
        <position position="86"/>
    </location>
</feature>
<dbReference type="Gene3D" id="2.130.10.10">
    <property type="entry name" value="YVTN repeat-like/Quinoprotein amine dehydrogenase"/>
    <property type="match status" value="1"/>
</dbReference>
<proteinExistence type="predicted"/>
<dbReference type="InterPro" id="IPR015943">
    <property type="entry name" value="WD40/YVTN_repeat-like_dom_sf"/>
</dbReference>
<dbReference type="InterPro" id="IPR036322">
    <property type="entry name" value="WD40_repeat_dom_sf"/>
</dbReference>
<dbReference type="SUPFAM" id="SSF50978">
    <property type="entry name" value="WD40 repeat-like"/>
    <property type="match status" value="1"/>
</dbReference>
<name>A0A170U6B5_TRIIF</name>
<reference evidence="1" key="2">
    <citation type="journal article" date="2017" name="J. Med. Entomol.">
        <title>Transcriptome Analysis of the Triatoma infestans (Hemiptera: Reduviidae) Integument.</title>
        <authorList>
            <person name="Calderon-Fernandez G.M."/>
            <person name="Moriconi D.E."/>
            <person name="Dulbecco A.B."/>
            <person name="Juarez M.P."/>
        </authorList>
    </citation>
    <scope>NUCLEOTIDE SEQUENCE</scope>
    <source>
        <strain evidence="1">Int1</strain>
        <tissue evidence="1">Integument</tissue>
    </source>
</reference>
<accession>A0A170U6B5</accession>
<evidence type="ECO:0000313" key="1">
    <source>
        <dbReference type="EMBL" id="JAR95628.1"/>
    </source>
</evidence>
<dbReference type="EMBL" id="GEMB01007822">
    <property type="protein sequence ID" value="JAR95628.1"/>
    <property type="molecule type" value="Transcribed_RNA"/>
</dbReference>